<dbReference type="PROSITE" id="PS51352">
    <property type="entry name" value="THIOREDOXIN_2"/>
    <property type="match status" value="1"/>
</dbReference>
<dbReference type="InterPro" id="IPR013766">
    <property type="entry name" value="Thioredoxin_domain"/>
</dbReference>
<dbReference type="Pfam" id="PF19777">
    <property type="entry name" value="DUF6263"/>
    <property type="match status" value="1"/>
</dbReference>
<dbReference type="InterPro" id="IPR050553">
    <property type="entry name" value="Thioredoxin_ResA/DsbE_sf"/>
</dbReference>
<dbReference type="InterPro" id="IPR000866">
    <property type="entry name" value="AhpC/TSA"/>
</dbReference>
<dbReference type="PANTHER" id="PTHR42852">
    <property type="entry name" value="THIOL:DISULFIDE INTERCHANGE PROTEIN DSBE"/>
    <property type="match status" value="1"/>
</dbReference>
<dbReference type="InterPro" id="IPR036249">
    <property type="entry name" value="Thioredoxin-like_sf"/>
</dbReference>
<dbReference type="GO" id="GO:0016491">
    <property type="term" value="F:oxidoreductase activity"/>
    <property type="evidence" value="ECO:0007669"/>
    <property type="project" value="InterPro"/>
</dbReference>
<evidence type="ECO:0000259" key="2">
    <source>
        <dbReference type="PROSITE" id="PS51352"/>
    </source>
</evidence>
<evidence type="ECO:0000256" key="1">
    <source>
        <dbReference type="SAM" id="SignalP"/>
    </source>
</evidence>
<name>A0A929KS55_9SPHI</name>
<dbReference type="GO" id="GO:0016209">
    <property type="term" value="F:antioxidant activity"/>
    <property type="evidence" value="ECO:0007669"/>
    <property type="project" value="InterPro"/>
</dbReference>
<dbReference type="Proteomes" id="UP000622475">
    <property type="component" value="Unassembled WGS sequence"/>
</dbReference>
<dbReference type="AlphaFoldDB" id="A0A929KS55"/>
<sequence length="776" mass="87435">MTKLLTLLFALILTSSAFAQELNVPKGKNFSYTTHVVNNGSDKSDELYTYAFTSLGRDAAGNNVFECKLIRMVDNTEDKRIDAKMNTDDIKTLSLSRSSMVMTLALLNKPFKVTITPKGEVVKVDGLEKLVNEAADKWKIEPDIRKQMLHNQGNYDYYMQKMFFRMPDNIAKTTDGWKDKNGTAYKITPTDDAKLNLIDLNTEKPKLTKKPSAKGKFLNISSSSNTGENEKVEYVLDAQTGLIQNAVRNRNFDWSYSSVTENVKDRYEQRIGTNTDGSKPDSARTNMMVTLSGWSDVFKSGNDADLKKMQGYFKANDTKYRTDPYYNVAKLRLLGSFKKNDKADAYHDSVLLTTPDEALYVKYDPHASFMNKLALLERTDPQKAYALTKVFAKTDALHMWLHSTTAQAILNEDPEYAGERANVLALAKLMSADKEPMLHGVATPLMLWASAKAEPQNTDLLVENAAKLANMDAPSVRQGKGGRYALLTYQMLLNAGKATEAKTLLDSAISKLTKAVRDSSYTYVNDDKSVLSHAYYLKYQSAKTAGNADALQYLSLAAQFSPSNGEHGSLMNNDDHFLKSKKSYRDVLMRELFNSGDQQQGLKTLISHIKAEPESLDEMKKVYESAFPGKDFKTLLQTEIMNSWNEPVDFKLKDLQDKAHQLKDYQGKWLVIDFWATWCAPCIAEMPAANTFNKQLANDSNAAFLSIACNDLTEKVAPFMKDHNYDFPVLMSDNVIERKYKLRAMGHKVLMAPNGKWIALDFQKDWKKILKAFSTI</sequence>
<keyword evidence="1" id="KW-0732">Signal</keyword>
<dbReference type="CDD" id="cd02966">
    <property type="entry name" value="TlpA_like_family"/>
    <property type="match status" value="1"/>
</dbReference>
<dbReference type="EMBL" id="JADFFL010000001">
    <property type="protein sequence ID" value="MBE9660504.1"/>
    <property type="molecule type" value="Genomic_DNA"/>
</dbReference>
<reference evidence="3" key="1">
    <citation type="submission" date="2020-10" db="EMBL/GenBank/DDBJ databases">
        <title>Mucilaginibacter mali sp. nov., isolated from rhizosphere soil of apple orchard.</title>
        <authorList>
            <person name="Lee J.-S."/>
            <person name="Kim H.S."/>
            <person name="Kim J.-S."/>
        </authorList>
    </citation>
    <scope>NUCLEOTIDE SEQUENCE</scope>
    <source>
        <strain evidence="3">KCTC 22746</strain>
    </source>
</reference>
<keyword evidence="4" id="KW-1185">Reference proteome</keyword>
<feature type="signal peptide" evidence="1">
    <location>
        <begin position="1"/>
        <end position="19"/>
    </location>
</feature>
<dbReference type="SUPFAM" id="SSF52833">
    <property type="entry name" value="Thioredoxin-like"/>
    <property type="match status" value="1"/>
</dbReference>
<feature type="domain" description="Thioredoxin" evidence="2">
    <location>
        <begin position="616"/>
        <end position="771"/>
    </location>
</feature>
<accession>A0A929KS55</accession>
<dbReference type="RefSeq" id="WP_194109703.1">
    <property type="nucleotide sequence ID" value="NZ_JADFFL010000001.1"/>
</dbReference>
<evidence type="ECO:0000313" key="3">
    <source>
        <dbReference type="EMBL" id="MBE9660504.1"/>
    </source>
</evidence>
<dbReference type="InterPro" id="IPR046230">
    <property type="entry name" value="DUF6263"/>
</dbReference>
<dbReference type="Gene3D" id="3.40.30.10">
    <property type="entry name" value="Glutaredoxin"/>
    <property type="match status" value="1"/>
</dbReference>
<dbReference type="Pfam" id="PF00578">
    <property type="entry name" value="AhpC-TSA"/>
    <property type="match status" value="1"/>
</dbReference>
<organism evidence="3 4">
    <name type="scientific">Mucilaginibacter myungsuensis</name>
    <dbReference type="NCBI Taxonomy" id="649104"/>
    <lineage>
        <taxon>Bacteria</taxon>
        <taxon>Pseudomonadati</taxon>
        <taxon>Bacteroidota</taxon>
        <taxon>Sphingobacteriia</taxon>
        <taxon>Sphingobacteriales</taxon>
        <taxon>Sphingobacteriaceae</taxon>
        <taxon>Mucilaginibacter</taxon>
    </lineage>
</organism>
<feature type="chain" id="PRO_5037480369" evidence="1">
    <location>
        <begin position="20"/>
        <end position="776"/>
    </location>
</feature>
<gene>
    <name evidence="3" type="ORF">IRJ16_01275</name>
</gene>
<evidence type="ECO:0000313" key="4">
    <source>
        <dbReference type="Proteomes" id="UP000622475"/>
    </source>
</evidence>
<proteinExistence type="predicted"/>
<comment type="caution">
    <text evidence="3">The sequence shown here is derived from an EMBL/GenBank/DDBJ whole genome shotgun (WGS) entry which is preliminary data.</text>
</comment>
<dbReference type="PANTHER" id="PTHR42852:SF13">
    <property type="entry name" value="PROTEIN DIPZ"/>
    <property type="match status" value="1"/>
</dbReference>
<protein>
    <submittedName>
        <fullName evidence="3">TlpA family protein disulfide reductase</fullName>
    </submittedName>
</protein>